<organism evidence="1">
    <name type="scientific">uncultured marine group II/III euryarchaeote AD1000_53_H05</name>
    <dbReference type="NCBI Taxonomy" id="1457782"/>
    <lineage>
        <taxon>Archaea</taxon>
        <taxon>Methanobacteriati</taxon>
        <taxon>Methanobacteriota</taxon>
        <taxon>environmental samples</taxon>
    </lineage>
</organism>
<dbReference type="AlphaFoldDB" id="A0A075FU47"/>
<dbReference type="InterPro" id="IPR011047">
    <property type="entry name" value="Quinoprotein_ADH-like_sf"/>
</dbReference>
<protein>
    <submittedName>
        <fullName evidence="1">Uncharacterized protein</fullName>
    </submittedName>
</protein>
<dbReference type="SUPFAM" id="SSF50998">
    <property type="entry name" value="Quinoprotein alcohol dehydrogenase-like"/>
    <property type="match status" value="1"/>
</dbReference>
<accession>A0A075FU47</accession>
<reference evidence="1" key="1">
    <citation type="journal article" date="2014" name="Genome Biol. Evol.">
        <title>Pangenome evidence for extensive interdomain horizontal transfer affecting lineage core and shell genes in uncultured planktonic thaumarchaeota and euryarchaeota.</title>
        <authorList>
            <person name="Deschamps P."/>
            <person name="Zivanovic Y."/>
            <person name="Moreira D."/>
            <person name="Rodriguez-Valera F."/>
            <person name="Lopez-Garcia P."/>
        </authorList>
    </citation>
    <scope>NUCLEOTIDE SEQUENCE</scope>
</reference>
<name>A0A075FU47_9EURY</name>
<evidence type="ECO:0000313" key="1">
    <source>
        <dbReference type="EMBL" id="AIE94839.1"/>
    </source>
</evidence>
<dbReference type="Gene3D" id="2.130.10.10">
    <property type="entry name" value="YVTN repeat-like/Quinoprotein amine dehydrogenase"/>
    <property type="match status" value="1"/>
</dbReference>
<dbReference type="EMBL" id="KF900431">
    <property type="protein sequence ID" value="AIE94839.1"/>
    <property type="molecule type" value="Genomic_DNA"/>
</dbReference>
<sequence>MLRSTSIKIDSWKPVKLLARQSVKEDIVDLSCDLKGDVAAIITKSSLTIFTNRELLDNVPLKGGRQIHISDNEERILVLTADALLCYDYWGQIKWTYRGVDSNSQFSANGDGTRIALSESNSLKVISRFGEVSWDSTFEDKIREFLFTPNNSLVVSTMSGLFLIETDNKIVELNSNILASEISCSSDYLIVNSEDAMIAFSYTGTELWKKEGVATSNVSFSNDGVKHVFLQDSKTLVCQDRNGDEIWTYRSKDELQGAYVLESGNMVGVYSNTVFHIIDYQGQQAWSYQAREKVVGFSFSNHGGDVIVVSDSKIHWFQNEGFLRTSVDGELDRAEQLFHKVSVYDSNLDQLKYDMEKAKSLQSGKFELVKDSFQIINRVNMRLASLHQRHVGYLDALPSFMEQLGLQGAQTDEMIPLLYTYYSLHSDLSDTSSLDALLERANFLLTKLNRYEPSDSKSDKGSEEPNPNHFLKEAKRNISEEVINIKGLITSRNKDVESLESNLKYLVIEWLKTGELDAEPRDFVATYQKSEQIREEKRELIVSKIENSMAFIDYSEKHEHLVLESLNFTCKDKVSLNLTIKNGSEGSVNNLFFRIRVEGSGLNLAEPISGVIRLDHLEINESYSPVFRFEPINRTFTKAVMVVQYLDDAGRRYTSWLGEIDADFLGCYVKPSEIDEEKHGDLRLEYKDHTSHAAVNIEGLTINKITNISKELPGMNLCSFKEESSRSIIYHSAKSSLDDSDYLSMIFLRGIGGEESLRSALELVCHASDIEKSSELKNELMSHLKSELLKSNGRLV</sequence>
<proteinExistence type="predicted"/>
<dbReference type="InterPro" id="IPR015943">
    <property type="entry name" value="WD40/YVTN_repeat-like_dom_sf"/>
</dbReference>